<comment type="caution">
    <text evidence="1">The sequence shown here is derived from an EMBL/GenBank/DDBJ whole genome shotgun (WGS) entry which is preliminary data.</text>
</comment>
<evidence type="ECO:0000313" key="1">
    <source>
        <dbReference type="EMBL" id="MBA8956626.1"/>
    </source>
</evidence>
<evidence type="ECO:0000313" key="2">
    <source>
        <dbReference type="Proteomes" id="UP000572680"/>
    </source>
</evidence>
<organism evidence="1 2">
    <name type="scientific">Actinomadura namibiensis</name>
    <dbReference type="NCBI Taxonomy" id="182080"/>
    <lineage>
        <taxon>Bacteria</taxon>
        <taxon>Bacillati</taxon>
        <taxon>Actinomycetota</taxon>
        <taxon>Actinomycetes</taxon>
        <taxon>Streptosporangiales</taxon>
        <taxon>Thermomonosporaceae</taxon>
        <taxon>Actinomadura</taxon>
    </lineage>
</organism>
<protein>
    <recommendedName>
        <fullName evidence="3">DUF885 domain-containing protein</fullName>
    </recommendedName>
</protein>
<dbReference type="EMBL" id="JACJIA010000017">
    <property type="protein sequence ID" value="MBA8956626.1"/>
    <property type="molecule type" value="Genomic_DNA"/>
</dbReference>
<gene>
    <name evidence="1" type="ORF">HNR61_008315</name>
</gene>
<keyword evidence="2" id="KW-1185">Reference proteome</keyword>
<name>A0A7W3LYE4_ACTNM</name>
<accession>A0A7W3LYE4</accession>
<reference evidence="1 2" key="1">
    <citation type="submission" date="2020-08" db="EMBL/GenBank/DDBJ databases">
        <title>Genomic Encyclopedia of Type Strains, Phase IV (KMG-IV): sequencing the most valuable type-strain genomes for metagenomic binning, comparative biology and taxonomic classification.</title>
        <authorList>
            <person name="Goeker M."/>
        </authorList>
    </citation>
    <scope>NUCLEOTIDE SEQUENCE [LARGE SCALE GENOMIC DNA]</scope>
    <source>
        <strain evidence="1 2">DSM 44197</strain>
    </source>
</reference>
<evidence type="ECO:0008006" key="3">
    <source>
        <dbReference type="Google" id="ProtNLM"/>
    </source>
</evidence>
<dbReference type="RefSeq" id="WP_182848529.1">
    <property type="nucleotide sequence ID" value="NZ_BAAALP010000065.1"/>
</dbReference>
<proteinExistence type="predicted"/>
<sequence length="410" mass="45491">MSVEREWLRDYMFLALRVDRLLGGGVLDYRGPAGWKERVAAEEPVPAARLAGEADRLLAVVPTNGDGMLDPERADALTGQLRAIRAVARRAGGEDLPVAEYVRACLGIEVRRLPEEVFEEAHEALDAALPRGGGPVADRLHAWRRAHRLPDDGRDRLPGLVERAARETRDRTRAFVGLPADDTVDCQVVPRAHFLAAGAYLGDRRGTIFVNGGLPFNLADLLTVVAHEGYPGHIAEALLKEIHLVEGRGWEEQRTRFLLSPQFVLSEGMGLHAHAMVFAGDEGQRWLHAHVLPEFGVAPDGSDFAAVHDARDVLWGVWGNAVFLSDEGRPEEEVAAYLMRWGLLEEHEVATVLGLLASPFLRPYVFGYYHGRLLLQDWLSGPERNDRYRRLLTEPFTPRRVRAELASAGS</sequence>
<dbReference type="AlphaFoldDB" id="A0A7W3LYE4"/>
<dbReference type="Proteomes" id="UP000572680">
    <property type="component" value="Unassembled WGS sequence"/>
</dbReference>